<keyword evidence="6" id="KW-1185">Reference proteome</keyword>
<dbReference type="InterPro" id="IPR000719">
    <property type="entry name" value="Prot_kinase_dom"/>
</dbReference>
<feature type="region of interest" description="Disordered" evidence="3">
    <location>
        <begin position="1"/>
        <end position="57"/>
    </location>
</feature>
<evidence type="ECO:0000313" key="5">
    <source>
        <dbReference type="EMBL" id="KAJ6817915.1"/>
    </source>
</evidence>
<dbReference type="PANTHER" id="PTHR44218">
    <property type="entry name" value="PROTEIN SPA1-RELATED 2"/>
    <property type="match status" value="1"/>
</dbReference>
<feature type="domain" description="Protein kinase" evidence="4">
    <location>
        <begin position="183"/>
        <end position="474"/>
    </location>
</feature>
<feature type="compositionally biased region" description="Polar residues" evidence="3">
    <location>
        <begin position="1"/>
        <end position="14"/>
    </location>
</feature>
<dbReference type="PANTHER" id="PTHR44218:SF6">
    <property type="entry name" value="PROTEIN SUPPRESSOR OF PHYA-105 1"/>
    <property type="match status" value="1"/>
</dbReference>
<evidence type="ECO:0000256" key="1">
    <source>
        <dbReference type="PROSITE-ProRule" id="PRU00221"/>
    </source>
</evidence>
<dbReference type="Gene3D" id="2.130.10.10">
    <property type="entry name" value="YVTN repeat-like/Quinoprotein amine dehydrogenase"/>
    <property type="match status" value="1"/>
</dbReference>
<feature type="repeat" description="WD" evidence="1">
    <location>
        <begin position="763"/>
        <end position="804"/>
    </location>
</feature>
<dbReference type="SUPFAM" id="SSF50978">
    <property type="entry name" value="WD40 repeat-like"/>
    <property type="match status" value="1"/>
</dbReference>
<dbReference type="EMBL" id="JANAVB010027596">
    <property type="protein sequence ID" value="KAJ6817915.1"/>
    <property type="molecule type" value="Genomic_DNA"/>
</dbReference>
<proteinExistence type="predicted"/>
<evidence type="ECO:0000256" key="2">
    <source>
        <dbReference type="SAM" id="Coils"/>
    </source>
</evidence>
<dbReference type="GO" id="GO:0004672">
    <property type="term" value="F:protein kinase activity"/>
    <property type="evidence" value="ECO:0007669"/>
    <property type="project" value="InterPro"/>
</dbReference>
<sequence>MMESTAELNETAMESSADDAVVHVKRKETESSAAEAPELVDQPSSSALKHPSSPETLVEALGGNDIELDPGLGSEPAVAVEELTVDNYKGPSLFRGGGSSSGGEGSMAKKGLWSNLTRLSGPPELPNYSKFSDYLAESENRLDGRPVEGIWTKVLPASGFPQFVVRSNLQGHGVKHELRGKGLVNRHQVSFKEPHTVRKNQNNAIKQLDNVGVDYSLLGGPNKRVGGEVLGGAGNYVVSNIRSDGISLREWLTPRSHKLHKSERLHLFKQVLEIVDSSHMQGLVLQNLRPSCFSIMPSNLVKYVGSFIPQMEQSVCSVDQDIGYLEHHSKRRRYFEYGNEEQGKLSPKYQRHDISHTSARMQGYPTVFGAGWRHSISELQKLEEIWYASPEELQENICSSSSNIYSLGVLFFELFCCFETWEVHSAAMSDLRHRILPPSFLSESPKEASFCLWLLHPEPSSRPHSREILQSDLICKDRNFTSLDQLLASIEEEDAEADLLLHFLLNLKEQKEKQAAKLGANVECLKADIEEVERRYSSRSEFLSDACGPQTNFKDISDSYPLKRPINMEGASRFSDSNVNDERFMKNIDQLENVYFSLRSKVEEVKLPEMSTVARFDTDVLEFRDKYSQAQNGDNTWTKSTDPLGTFFEGLCKYARYSKFEVCGSLRSVDIVNSANVICSLSFDRDEDYVAAAGVSKKIKIFEFDALLKDSVDVHYPLTEMSNRSKLSCVCWNNYIKNYLASTDYEGVVQLWDASTGQGFTQYAEHQKRAWSVDFSFVDPTKLASGSDDCSVKLWSINEAQKMH</sequence>
<dbReference type="SMART" id="SM00320">
    <property type="entry name" value="WD40"/>
    <property type="match status" value="3"/>
</dbReference>
<comment type="caution">
    <text evidence="5">The sequence shown here is derived from an EMBL/GenBank/DDBJ whole genome shotgun (WGS) entry which is preliminary data.</text>
</comment>
<dbReference type="Pfam" id="PF00400">
    <property type="entry name" value="WD40"/>
    <property type="match status" value="1"/>
</dbReference>
<dbReference type="Gene3D" id="1.10.510.10">
    <property type="entry name" value="Transferase(Phosphotransferase) domain 1"/>
    <property type="match status" value="1"/>
</dbReference>
<dbReference type="InterPro" id="IPR044630">
    <property type="entry name" value="SPA1/2/3/4"/>
</dbReference>
<evidence type="ECO:0000313" key="6">
    <source>
        <dbReference type="Proteomes" id="UP001140949"/>
    </source>
</evidence>
<name>A0AAX6FPF6_IRIPA</name>
<dbReference type="SMART" id="SM00220">
    <property type="entry name" value="S_TKc"/>
    <property type="match status" value="1"/>
</dbReference>
<dbReference type="InterPro" id="IPR011009">
    <property type="entry name" value="Kinase-like_dom_sf"/>
</dbReference>
<dbReference type="InterPro" id="IPR036322">
    <property type="entry name" value="WD40_repeat_dom_sf"/>
</dbReference>
<reference evidence="5" key="1">
    <citation type="journal article" date="2023" name="GigaByte">
        <title>Genome assembly of the bearded iris, Iris pallida Lam.</title>
        <authorList>
            <person name="Bruccoleri R.E."/>
            <person name="Oakeley E.J."/>
            <person name="Faust A.M.E."/>
            <person name="Altorfer M."/>
            <person name="Dessus-Babus S."/>
            <person name="Burckhardt D."/>
            <person name="Oertli M."/>
            <person name="Naumann U."/>
            <person name="Petersen F."/>
            <person name="Wong J."/>
        </authorList>
    </citation>
    <scope>NUCLEOTIDE SEQUENCE</scope>
    <source>
        <strain evidence="5">GSM-AAB239-AS_SAM_17_03QT</strain>
    </source>
</reference>
<dbReference type="AlphaFoldDB" id="A0AAX6FPF6"/>
<organism evidence="5 6">
    <name type="scientific">Iris pallida</name>
    <name type="common">Sweet iris</name>
    <dbReference type="NCBI Taxonomy" id="29817"/>
    <lineage>
        <taxon>Eukaryota</taxon>
        <taxon>Viridiplantae</taxon>
        <taxon>Streptophyta</taxon>
        <taxon>Embryophyta</taxon>
        <taxon>Tracheophyta</taxon>
        <taxon>Spermatophyta</taxon>
        <taxon>Magnoliopsida</taxon>
        <taxon>Liliopsida</taxon>
        <taxon>Asparagales</taxon>
        <taxon>Iridaceae</taxon>
        <taxon>Iridoideae</taxon>
        <taxon>Irideae</taxon>
        <taxon>Iris</taxon>
    </lineage>
</organism>
<keyword evidence="2" id="KW-0175">Coiled coil</keyword>
<dbReference type="SUPFAM" id="SSF56112">
    <property type="entry name" value="Protein kinase-like (PK-like)"/>
    <property type="match status" value="1"/>
</dbReference>
<keyword evidence="1" id="KW-0853">WD repeat</keyword>
<accession>A0AAX6FPF6</accession>
<evidence type="ECO:0000256" key="3">
    <source>
        <dbReference type="SAM" id="MobiDB-lite"/>
    </source>
</evidence>
<dbReference type="PROSITE" id="PS50294">
    <property type="entry name" value="WD_REPEATS_REGION"/>
    <property type="match status" value="1"/>
</dbReference>
<dbReference type="GO" id="GO:0005524">
    <property type="term" value="F:ATP binding"/>
    <property type="evidence" value="ECO:0007669"/>
    <property type="project" value="InterPro"/>
</dbReference>
<gene>
    <name evidence="5" type="ORF">M6B38_409820</name>
</gene>
<reference evidence="5" key="2">
    <citation type="submission" date="2023-04" db="EMBL/GenBank/DDBJ databases">
        <authorList>
            <person name="Bruccoleri R.E."/>
            <person name="Oakeley E.J."/>
            <person name="Faust A.-M."/>
            <person name="Dessus-Babus S."/>
            <person name="Altorfer M."/>
            <person name="Burckhardt D."/>
            <person name="Oertli M."/>
            <person name="Naumann U."/>
            <person name="Petersen F."/>
            <person name="Wong J."/>
        </authorList>
    </citation>
    <scope>NUCLEOTIDE SEQUENCE</scope>
    <source>
        <strain evidence="5">GSM-AAB239-AS_SAM_17_03QT</strain>
        <tissue evidence="5">Leaf</tissue>
    </source>
</reference>
<protein>
    <submittedName>
        <fullName evidence="5">Protein SPA1-RELATED 2-like</fullName>
    </submittedName>
</protein>
<dbReference type="Proteomes" id="UP001140949">
    <property type="component" value="Unassembled WGS sequence"/>
</dbReference>
<dbReference type="InterPro" id="IPR001680">
    <property type="entry name" value="WD40_rpt"/>
</dbReference>
<dbReference type="GO" id="GO:0009640">
    <property type="term" value="P:photomorphogenesis"/>
    <property type="evidence" value="ECO:0007669"/>
    <property type="project" value="InterPro"/>
</dbReference>
<dbReference type="InterPro" id="IPR015943">
    <property type="entry name" value="WD40/YVTN_repeat-like_dom_sf"/>
</dbReference>
<feature type="coiled-coil region" evidence="2">
    <location>
        <begin position="508"/>
        <end position="535"/>
    </location>
</feature>
<evidence type="ECO:0000259" key="4">
    <source>
        <dbReference type="SMART" id="SM00220"/>
    </source>
</evidence>
<dbReference type="PROSITE" id="PS50082">
    <property type="entry name" value="WD_REPEATS_2"/>
    <property type="match status" value="1"/>
</dbReference>